<protein>
    <submittedName>
        <fullName evidence="2">Uncharacterized protein</fullName>
    </submittedName>
</protein>
<feature type="non-terminal residue" evidence="2">
    <location>
        <position position="1"/>
    </location>
</feature>
<evidence type="ECO:0000313" key="2">
    <source>
        <dbReference type="EMBL" id="MCI72329.1"/>
    </source>
</evidence>
<dbReference type="Proteomes" id="UP000265520">
    <property type="component" value="Unassembled WGS sequence"/>
</dbReference>
<sequence>RVQKRTKVNKSPPCEQCMREVQPGLTWRANGRGLNRHRQGKGSKAQHQGQRGA</sequence>
<accession>A0A392UFK5</accession>
<name>A0A392UFK5_9FABA</name>
<dbReference type="EMBL" id="LXQA010815402">
    <property type="protein sequence ID" value="MCI72329.1"/>
    <property type="molecule type" value="Genomic_DNA"/>
</dbReference>
<proteinExistence type="predicted"/>
<feature type="region of interest" description="Disordered" evidence="1">
    <location>
        <begin position="26"/>
        <end position="53"/>
    </location>
</feature>
<evidence type="ECO:0000313" key="3">
    <source>
        <dbReference type="Proteomes" id="UP000265520"/>
    </source>
</evidence>
<comment type="caution">
    <text evidence="2">The sequence shown here is derived from an EMBL/GenBank/DDBJ whole genome shotgun (WGS) entry which is preliminary data.</text>
</comment>
<organism evidence="2 3">
    <name type="scientific">Trifolium medium</name>
    <dbReference type="NCBI Taxonomy" id="97028"/>
    <lineage>
        <taxon>Eukaryota</taxon>
        <taxon>Viridiplantae</taxon>
        <taxon>Streptophyta</taxon>
        <taxon>Embryophyta</taxon>
        <taxon>Tracheophyta</taxon>
        <taxon>Spermatophyta</taxon>
        <taxon>Magnoliopsida</taxon>
        <taxon>eudicotyledons</taxon>
        <taxon>Gunneridae</taxon>
        <taxon>Pentapetalae</taxon>
        <taxon>rosids</taxon>
        <taxon>fabids</taxon>
        <taxon>Fabales</taxon>
        <taxon>Fabaceae</taxon>
        <taxon>Papilionoideae</taxon>
        <taxon>50 kb inversion clade</taxon>
        <taxon>NPAAA clade</taxon>
        <taxon>Hologalegina</taxon>
        <taxon>IRL clade</taxon>
        <taxon>Trifolieae</taxon>
        <taxon>Trifolium</taxon>
    </lineage>
</organism>
<reference evidence="2 3" key="1">
    <citation type="journal article" date="2018" name="Front. Plant Sci.">
        <title>Red Clover (Trifolium pratense) and Zigzag Clover (T. medium) - A Picture of Genomic Similarities and Differences.</title>
        <authorList>
            <person name="Dluhosova J."/>
            <person name="Istvanek J."/>
            <person name="Nedelnik J."/>
            <person name="Repkova J."/>
        </authorList>
    </citation>
    <scope>NUCLEOTIDE SEQUENCE [LARGE SCALE GENOMIC DNA]</scope>
    <source>
        <strain evidence="3">cv. 10/8</strain>
        <tissue evidence="2">Leaf</tissue>
    </source>
</reference>
<evidence type="ECO:0000256" key="1">
    <source>
        <dbReference type="SAM" id="MobiDB-lite"/>
    </source>
</evidence>
<keyword evidence="3" id="KW-1185">Reference proteome</keyword>
<dbReference type="AlphaFoldDB" id="A0A392UFK5"/>